<keyword evidence="1" id="KW-0378">Hydrolase</keyword>
<proteinExistence type="predicted"/>
<reference evidence="1" key="1">
    <citation type="submission" date="2019-03" db="EMBL/GenBank/DDBJ databases">
        <title>Draft Sequence and Annotation of the Mycoplasma phocicerebrale Strain 1049T Genome.</title>
        <authorList>
            <person name="Frasca S.Jr."/>
            <person name="Kutish G.F."/>
            <person name="Castellanos Gell J."/>
            <person name="Michaels D.L."/>
            <person name="Brown D.R."/>
        </authorList>
    </citation>
    <scope>NUCLEOTIDE SEQUENCE</scope>
    <source>
        <strain evidence="1">1049</strain>
    </source>
</reference>
<organism evidence="1 2">
    <name type="scientific">Metamycoplasma phocicerebrale</name>
    <dbReference type="NCBI Taxonomy" id="142649"/>
    <lineage>
        <taxon>Bacteria</taxon>
        <taxon>Bacillati</taxon>
        <taxon>Mycoplasmatota</taxon>
        <taxon>Mycoplasmoidales</taxon>
        <taxon>Metamycoplasmataceae</taxon>
        <taxon>Metamycoplasma</taxon>
    </lineage>
</organism>
<evidence type="ECO:0000313" key="2">
    <source>
        <dbReference type="Proteomes" id="UP000256585"/>
    </source>
</evidence>
<evidence type="ECO:0000313" key="1">
    <source>
        <dbReference type="EMBL" id="AZZ65603.1"/>
    </source>
</evidence>
<accession>A0A3T0TUB0</accession>
<sequence length="254" mass="29815">MLTEIFENIMEKRSFYSSSTEGQEFEQKFRNLIKKSYSEIIPGEYFKKGLIEITNLENNSNSIKIANQLPKIKNNILSKTSIELVSNPFENVKSHFVYQPYGSQNFPDFLIFTEKYIIPIETKFSKNEKGNKGIDSSRPMWNSNIPKMNAIYIYGVSNLDTTFFKGSDILNIDTNKILINYFEELDKNTEALDESLLNQKNNFGIYPYIRKAYEHKADKSTYLKNGKRTIESYFSENRKNREENVLNFLREIEK</sequence>
<dbReference type="Proteomes" id="UP000256585">
    <property type="component" value="Chromosome"/>
</dbReference>
<dbReference type="OrthoDB" id="307114at2"/>
<dbReference type="KEGG" id="mphc:DMC14_002290"/>
<name>A0A3T0TUB0_9BACT</name>
<dbReference type="EMBL" id="CP033058">
    <property type="protein sequence ID" value="AZZ65603.1"/>
    <property type="molecule type" value="Genomic_DNA"/>
</dbReference>
<protein>
    <submittedName>
        <fullName evidence="1">Type II restriction endonuclease</fullName>
    </submittedName>
</protein>
<keyword evidence="1" id="KW-0540">Nuclease</keyword>
<dbReference type="REBASE" id="296164">
    <property type="entry name" value="Mph149ORF2285P"/>
</dbReference>
<gene>
    <name evidence="1" type="ORF">DMC14_002290</name>
</gene>
<dbReference type="AlphaFoldDB" id="A0A3T0TUB0"/>
<keyword evidence="2" id="KW-1185">Reference proteome</keyword>
<keyword evidence="1" id="KW-0255">Endonuclease</keyword>
<dbReference type="RefSeq" id="WP_116171568.1">
    <property type="nucleotide sequence ID" value="NZ_CP033058.2"/>
</dbReference>
<dbReference type="GO" id="GO:0004519">
    <property type="term" value="F:endonuclease activity"/>
    <property type="evidence" value="ECO:0007669"/>
    <property type="project" value="UniProtKB-KW"/>
</dbReference>